<feature type="transmembrane region" description="Helical" evidence="2">
    <location>
        <begin position="6"/>
        <end position="25"/>
    </location>
</feature>
<comment type="caution">
    <text evidence="3">The sequence shown here is derived from an EMBL/GenBank/DDBJ whole genome shotgun (WGS) entry which is preliminary data.</text>
</comment>
<evidence type="ECO:0000313" key="4">
    <source>
        <dbReference type="Proteomes" id="UP001370490"/>
    </source>
</evidence>
<dbReference type="Gene3D" id="1.10.630.10">
    <property type="entry name" value="Cytochrome P450"/>
    <property type="match status" value="1"/>
</dbReference>
<dbReference type="SUPFAM" id="SSF48264">
    <property type="entry name" value="Cytochrome P450"/>
    <property type="match status" value="1"/>
</dbReference>
<reference evidence="3 4" key="1">
    <citation type="submission" date="2023-12" db="EMBL/GenBank/DDBJ databases">
        <title>A high-quality genome assembly for Dillenia turbinata (Dilleniales).</title>
        <authorList>
            <person name="Chanderbali A."/>
        </authorList>
    </citation>
    <scope>NUCLEOTIDE SEQUENCE [LARGE SCALE GENOMIC DNA]</scope>
    <source>
        <strain evidence="3">LSX21</strain>
        <tissue evidence="3">Leaf</tissue>
    </source>
</reference>
<dbReference type="InterPro" id="IPR001128">
    <property type="entry name" value="Cyt_P450"/>
</dbReference>
<organism evidence="3 4">
    <name type="scientific">Dillenia turbinata</name>
    <dbReference type="NCBI Taxonomy" id="194707"/>
    <lineage>
        <taxon>Eukaryota</taxon>
        <taxon>Viridiplantae</taxon>
        <taxon>Streptophyta</taxon>
        <taxon>Embryophyta</taxon>
        <taxon>Tracheophyta</taxon>
        <taxon>Spermatophyta</taxon>
        <taxon>Magnoliopsida</taxon>
        <taxon>eudicotyledons</taxon>
        <taxon>Gunneridae</taxon>
        <taxon>Pentapetalae</taxon>
        <taxon>Dilleniales</taxon>
        <taxon>Dilleniaceae</taxon>
        <taxon>Dillenia</taxon>
    </lineage>
</organism>
<evidence type="ECO:0000313" key="3">
    <source>
        <dbReference type="EMBL" id="KAK6943965.1"/>
    </source>
</evidence>
<keyword evidence="2" id="KW-0812">Transmembrane</keyword>
<proteinExistence type="inferred from homology"/>
<dbReference type="EMBL" id="JBAMMX010000003">
    <property type="protein sequence ID" value="KAK6943965.1"/>
    <property type="molecule type" value="Genomic_DNA"/>
</dbReference>
<keyword evidence="2" id="KW-0472">Membrane</keyword>
<dbReference type="GO" id="GO:0020037">
    <property type="term" value="F:heme binding"/>
    <property type="evidence" value="ECO:0007669"/>
    <property type="project" value="InterPro"/>
</dbReference>
<gene>
    <name evidence="3" type="ORF">RJ641_025067</name>
</gene>
<dbReference type="PANTHER" id="PTHR47950">
    <property type="entry name" value="CYTOCHROME P450, FAMILY 76, SUBFAMILY C, POLYPEPTIDE 5-RELATED"/>
    <property type="match status" value="1"/>
</dbReference>
<dbReference type="GO" id="GO:0016705">
    <property type="term" value="F:oxidoreductase activity, acting on paired donors, with incorporation or reduction of molecular oxygen"/>
    <property type="evidence" value="ECO:0007669"/>
    <property type="project" value="InterPro"/>
</dbReference>
<dbReference type="GO" id="GO:0005506">
    <property type="term" value="F:iron ion binding"/>
    <property type="evidence" value="ECO:0007669"/>
    <property type="project" value="InterPro"/>
</dbReference>
<accession>A0AAN8ZSI9</accession>
<dbReference type="Pfam" id="PF00067">
    <property type="entry name" value="p450"/>
    <property type="match status" value="1"/>
</dbReference>
<dbReference type="Proteomes" id="UP001370490">
    <property type="component" value="Unassembled WGS sequence"/>
</dbReference>
<keyword evidence="2" id="KW-1133">Transmembrane helix</keyword>
<dbReference type="GO" id="GO:0004497">
    <property type="term" value="F:monooxygenase activity"/>
    <property type="evidence" value="ECO:0007669"/>
    <property type="project" value="InterPro"/>
</dbReference>
<sequence>MECSWISAVWLSVPLAVAALLLFFMKSVHHAPPKSRPPGPPGWPVIGNMLDLGTMPHQALYKLRLKYGPLIWLNLGSVGTIVVQSAKAAADLFKNHDEAVSDRKVPIALAAHGYSEGSLAIKNYGQQWRALRKLCAAEFMASKRINDAAHVRRKAIDDMIKLIEDEAMASKARGGRGEVDMPRVFFLMSFNLVGNLMLSKDLLSSNSEEGHEFFDAMNKVEEWAGKPNIADFLPFLKRVDPQGIQRGMTRDMGRALRIAAGFVQERTRVQGLGIEKVKDFLDALLEYKGDGKKGPEKFSDRNIEILILGLKDYK</sequence>
<comment type="similarity">
    <text evidence="1">Belongs to the cytochrome P450 family.</text>
</comment>
<dbReference type="PANTHER" id="PTHR47950:SF15">
    <property type="entry name" value="CYTOCHROME P450"/>
    <property type="match status" value="1"/>
</dbReference>
<name>A0AAN8ZSI9_9MAGN</name>
<keyword evidence="4" id="KW-1185">Reference proteome</keyword>
<dbReference type="AlphaFoldDB" id="A0AAN8ZSI9"/>
<protein>
    <submittedName>
        <fullName evidence="3">Cytochrome P450</fullName>
    </submittedName>
</protein>
<evidence type="ECO:0000256" key="2">
    <source>
        <dbReference type="SAM" id="Phobius"/>
    </source>
</evidence>
<dbReference type="InterPro" id="IPR036396">
    <property type="entry name" value="Cyt_P450_sf"/>
</dbReference>
<evidence type="ECO:0000256" key="1">
    <source>
        <dbReference type="ARBA" id="ARBA00010617"/>
    </source>
</evidence>